<accession>A0ABP0GLK6</accession>
<feature type="transmembrane region" description="Helical" evidence="2">
    <location>
        <begin position="145"/>
        <end position="170"/>
    </location>
</feature>
<feature type="transmembrane region" description="Helical" evidence="2">
    <location>
        <begin position="208"/>
        <end position="225"/>
    </location>
</feature>
<dbReference type="EMBL" id="CAWYQH010000130">
    <property type="protein sequence ID" value="CAK8692630.1"/>
    <property type="molecule type" value="Genomic_DNA"/>
</dbReference>
<feature type="compositionally biased region" description="Basic residues" evidence="1">
    <location>
        <begin position="772"/>
        <end position="787"/>
    </location>
</feature>
<evidence type="ECO:0000256" key="1">
    <source>
        <dbReference type="SAM" id="MobiDB-lite"/>
    </source>
</evidence>
<evidence type="ECO:0008006" key="5">
    <source>
        <dbReference type="Google" id="ProtNLM"/>
    </source>
</evidence>
<evidence type="ECO:0000313" key="4">
    <source>
        <dbReference type="Proteomes" id="UP001642483"/>
    </source>
</evidence>
<feature type="transmembrane region" description="Helical" evidence="2">
    <location>
        <begin position="103"/>
        <end position="125"/>
    </location>
</feature>
<keyword evidence="2" id="KW-0812">Transmembrane</keyword>
<reference evidence="3 4" key="1">
    <citation type="submission" date="2024-02" db="EMBL/GenBank/DDBJ databases">
        <authorList>
            <person name="Daric V."/>
            <person name="Darras S."/>
        </authorList>
    </citation>
    <scope>NUCLEOTIDE SEQUENCE [LARGE SCALE GENOMIC DNA]</scope>
</reference>
<evidence type="ECO:0000256" key="2">
    <source>
        <dbReference type="SAM" id="Phobius"/>
    </source>
</evidence>
<dbReference type="Proteomes" id="UP001642483">
    <property type="component" value="Unassembled WGS sequence"/>
</dbReference>
<comment type="caution">
    <text evidence="3">The sequence shown here is derived from an EMBL/GenBank/DDBJ whole genome shotgun (WGS) entry which is preliminary data.</text>
</comment>
<feature type="transmembrane region" description="Helical" evidence="2">
    <location>
        <begin position="237"/>
        <end position="255"/>
    </location>
</feature>
<evidence type="ECO:0000313" key="3">
    <source>
        <dbReference type="EMBL" id="CAK8692630.1"/>
    </source>
</evidence>
<dbReference type="Pfam" id="PF11028">
    <property type="entry name" value="TMEM260-like"/>
    <property type="match status" value="1"/>
</dbReference>
<protein>
    <recommendedName>
        <fullName evidence="5">DUF2723 domain-containing protein</fullName>
    </recommendedName>
</protein>
<name>A0ABP0GLK6_CLALP</name>
<feature type="transmembrane region" description="Helical" evidence="2">
    <location>
        <begin position="338"/>
        <end position="355"/>
    </location>
</feature>
<gene>
    <name evidence="3" type="ORF">CVLEPA_LOCUS25883</name>
</gene>
<sequence length="787" mass="89989">MYPRQKPRRQGKKYSNTDVAHALVEKALESSYTGFLLSGSCLFAVSALYVSTLHPTVAGGNSGELVSAIYEWGVPHPPGYPIYIILGKIFQVLFQFSDPAWAVGLLSALTGGAAGSLLCMIVYRLTSSPCSSVFAALSFALSRPVWTWSITAEIFALNNLFVVMIVLWSANAADTIKTEEKASSGTLQKVVCQIWLLFGLSLCNQTKIFVYVIFIAAWLVLELVFEKLLSVRLALKMVGSLALGLIPYIYLPIAGNFSKSQVLWGDHSSIGGVLFHVFRCDYGSCDSRIFSTNKNCMQNNLVRHSERTVNEFTWPVVLLAVIGTLCGHRFMRRHFRRLLLVWTVMVLVYIIFLAWHCTSNIEKPYVFEMTERYWLQSDVMLCLFAGLGLSVVIKWFQFGKEHTRLNFNVPSRLGQFFTAALIAYQLQRNWPQCNQSQNTLMRDFARQALAVLPKNAIVLPENDMMAMLYSYSQVCDKIRPDIRLLVPASLSLPWYVKRIKSKYKTKDLYVPGDILAVGRQKTEDMLPFTLKHLFDANSDKKIFFCSRPVWYFDNSWINHYQAVPYGLCRQLLKPDKVHSKIDLDEYMQVGQHIYKWNVPYKLPPVFTGSNPIKFRLSTSDETVSDVLWKGREHMIAHIMKAAIQVNPKNDEAGKIQERLRLLTFCYQKLRRLLEVESKKFSVRIGAFPHSLLPVPPVWYRDLAFTTMYISNTKPRKRLEYAKEAQRYFAIFFHLTEIYKNEISKEDMRLAKKAASQIDPVIRNLTKNQQTGKKTKGKSPSKKSCRHA</sequence>
<keyword evidence="2" id="KW-0472">Membrane</keyword>
<keyword evidence="4" id="KW-1185">Reference proteome</keyword>
<dbReference type="InterPro" id="IPR021280">
    <property type="entry name" value="TMEM260-like"/>
</dbReference>
<feature type="region of interest" description="Disordered" evidence="1">
    <location>
        <begin position="761"/>
        <end position="787"/>
    </location>
</feature>
<feature type="transmembrane region" description="Helical" evidence="2">
    <location>
        <begin position="375"/>
        <end position="396"/>
    </location>
</feature>
<dbReference type="PANTHER" id="PTHR16214">
    <property type="entry name" value="TRANSMEMBRANE PROTEIN 260"/>
    <property type="match status" value="1"/>
</dbReference>
<dbReference type="InterPro" id="IPR052724">
    <property type="entry name" value="GT117_domain-containing"/>
</dbReference>
<proteinExistence type="predicted"/>
<organism evidence="3 4">
    <name type="scientific">Clavelina lepadiformis</name>
    <name type="common">Light-bulb sea squirt</name>
    <name type="synonym">Ascidia lepadiformis</name>
    <dbReference type="NCBI Taxonomy" id="159417"/>
    <lineage>
        <taxon>Eukaryota</taxon>
        <taxon>Metazoa</taxon>
        <taxon>Chordata</taxon>
        <taxon>Tunicata</taxon>
        <taxon>Ascidiacea</taxon>
        <taxon>Aplousobranchia</taxon>
        <taxon>Clavelinidae</taxon>
        <taxon>Clavelina</taxon>
    </lineage>
</organism>
<dbReference type="PANTHER" id="PTHR16214:SF3">
    <property type="entry name" value="TRANSMEMBRANE PROTEIN 260"/>
    <property type="match status" value="1"/>
</dbReference>
<keyword evidence="2" id="KW-1133">Transmembrane helix</keyword>
<feature type="transmembrane region" description="Helical" evidence="2">
    <location>
        <begin position="32"/>
        <end position="50"/>
    </location>
</feature>